<dbReference type="SUPFAM" id="SSF52172">
    <property type="entry name" value="CheY-like"/>
    <property type="match status" value="1"/>
</dbReference>
<dbReference type="InterPro" id="IPR058031">
    <property type="entry name" value="AAA_lid_NorR"/>
</dbReference>
<evidence type="ECO:0000256" key="2">
    <source>
        <dbReference type="ARBA" id="ARBA00022741"/>
    </source>
</evidence>
<evidence type="ECO:0000313" key="11">
    <source>
        <dbReference type="Proteomes" id="UP000178606"/>
    </source>
</evidence>
<evidence type="ECO:0000313" key="10">
    <source>
        <dbReference type="EMBL" id="OGG49887.1"/>
    </source>
</evidence>
<dbReference type="AlphaFoldDB" id="A0A1F6CLH4"/>
<evidence type="ECO:0000259" key="8">
    <source>
        <dbReference type="PROSITE" id="PS50045"/>
    </source>
</evidence>
<dbReference type="Proteomes" id="UP000178606">
    <property type="component" value="Unassembled WGS sequence"/>
</dbReference>
<dbReference type="PRINTS" id="PR01590">
    <property type="entry name" value="HTHFIS"/>
</dbReference>
<protein>
    <recommendedName>
        <fullName evidence="12">Sigma-54-dependent Fis family transcriptional regulator</fullName>
    </recommendedName>
</protein>
<evidence type="ECO:0000256" key="4">
    <source>
        <dbReference type="ARBA" id="ARBA00023015"/>
    </source>
</evidence>
<evidence type="ECO:0000256" key="6">
    <source>
        <dbReference type="ARBA" id="ARBA00023163"/>
    </source>
</evidence>
<organism evidence="10 11">
    <name type="scientific">Handelsmanbacteria sp. (strain RIFCSPLOWO2_12_FULL_64_10)</name>
    <dbReference type="NCBI Taxonomy" id="1817868"/>
    <lineage>
        <taxon>Bacteria</taxon>
        <taxon>Candidatus Handelsmaniibacteriota</taxon>
    </lineage>
</organism>
<dbReference type="InterPro" id="IPR025662">
    <property type="entry name" value="Sigma_54_int_dom_ATP-bd_1"/>
</dbReference>
<feature type="domain" description="Sigma-54 factor interaction" evidence="8">
    <location>
        <begin position="137"/>
        <end position="351"/>
    </location>
</feature>
<dbReference type="InterPro" id="IPR001789">
    <property type="entry name" value="Sig_transdc_resp-reg_receiver"/>
</dbReference>
<dbReference type="InterPro" id="IPR002078">
    <property type="entry name" value="Sigma_54_int"/>
</dbReference>
<keyword evidence="3" id="KW-0067">ATP-binding</keyword>
<keyword evidence="1 7" id="KW-0597">Phosphoprotein</keyword>
<dbReference type="InterPro" id="IPR027417">
    <property type="entry name" value="P-loop_NTPase"/>
</dbReference>
<dbReference type="GO" id="GO:0006355">
    <property type="term" value="P:regulation of DNA-templated transcription"/>
    <property type="evidence" value="ECO:0007669"/>
    <property type="project" value="InterPro"/>
</dbReference>
<dbReference type="FunFam" id="3.40.50.2300:FF:000018">
    <property type="entry name" value="DNA-binding transcriptional regulator NtrC"/>
    <property type="match status" value="1"/>
</dbReference>
<dbReference type="PROSITE" id="PS00675">
    <property type="entry name" value="SIGMA54_INTERACT_1"/>
    <property type="match status" value="1"/>
</dbReference>
<proteinExistence type="predicted"/>
<dbReference type="EMBL" id="MFKF01000219">
    <property type="protein sequence ID" value="OGG49887.1"/>
    <property type="molecule type" value="Genomic_DNA"/>
</dbReference>
<dbReference type="GO" id="GO:0043565">
    <property type="term" value="F:sequence-specific DNA binding"/>
    <property type="evidence" value="ECO:0007669"/>
    <property type="project" value="InterPro"/>
</dbReference>
<evidence type="ECO:0000259" key="9">
    <source>
        <dbReference type="PROSITE" id="PS50110"/>
    </source>
</evidence>
<accession>A0A1F6CLH4</accession>
<keyword evidence="2" id="KW-0547">Nucleotide-binding</keyword>
<dbReference type="SMART" id="SM00382">
    <property type="entry name" value="AAA"/>
    <property type="match status" value="1"/>
</dbReference>
<dbReference type="PROSITE" id="PS50045">
    <property type="entry name" value="SIGMA54_INTERACT_4"/>
    <property type="match status" value="1"/>
</dbReference>
<feature type="domain" description="Response regulatory" evidence="9">
    <location>
        <begin position="7"/>
        <end position="121"/>
    </location>
</feature>
<comment type="caution">
    <text evidence="10">The sequence shown here is derived from an EMBL/GenBank/DDBJ whole genome shotgun (WGS) entry which is preliminary data.</text>
</comment>
<dbReference type="InterPro" id="IPR011006">
    <property type="entry name" value="CheY-like_superfamily"/>
</dbReference>
<dbReference type="Pfam" id="PF00072">
    <property type="entry name" value="Response_reg"/>
    <property type="match status" value="1"/>
</dbReference>
<keyword evidence="6" id="KW-0804">Transcription</keyword>
<dbReference type="FunFam" id="3.40.50.300:FF:000006">
    <property type="entry name" value="DNA-binding transcriptional regulator NtrC"/>
    <property type="match status" value="1"/>
</dbReference>
<dbReference type="Pfam" id="PF00158">
    <property type="entry name" value="Sigma54_activat"/>
    <property type="match status" value="1"/>
</dbReference>
<dbReference type="CDD" id="cd00009">
    <property type="entry name" value="AAA"/>
    <property type="match status" value="1"/>
</dbReference>
<dbReference type="PROSITE" id="PS00688">
    <property type="entry name" value="SIGMA54_INTERACT_3"/>
    <property type="match status" value="1"/>
</dbReference>
<evidence type="ECO:0000256" key="7">
    <source>
        <dbReference type="PROSITE-ProRule" id="PRU00169"/>
    </source>
</evidence>
<keyword evidence="4" id="KW-0805">Transcription regulation</keyword>
<dbReference type="GO" id="GO:0005524">
    <property type="term" value="F:ATP binding"/>
    <property type="evidence" value="ECO:0007669"/>
    <property type="project" value="UniProtKB-KW"/>
</dbReference>
<sequence length="422" mass="45747">MPPVPPTLLVVDDEPGIRKVLCGLLEQAKYRTLAAENGEQGLDEAHRSDIDLVIADLKMPGLSGIEMLEALRRDGIQTPVIILTAHGTIQTAVEAMRAGAHDFITKPFDRDEVLFSVKKALAGAERDVAPPKMIGGLAEVRRLVERVAPTDSTVLIHGETGVGKEVVARMIHAARGGPFVKVVCAALPETLLEAELFGHEKGAFTGAVNAKPGRFELAGGGTIFLDEIGEIPPATQVKLLRVLQDREMERVGGVATLKVDARVVAATNVDLAAAVREGRFRQDLFFRLNVFPISIPPLRERGDDVLEMADAFLDRRPGKPRLAPEARERLREYPWPGNVRELQNLMERASILGDGPLIGIELIGSLLSAPAVGGIHEKLRATERAAVEDALRRSAGNRTKAARLLGVSRRTLYNKLTEYGLA</sequence>
<dbReference type="SMART" id="SM00448">
    <property type="entry name" value="REC"/>
    <property type="match status" value="1"/>
</dbReference>
<evidence type="ECO:0008006" key="12">
    <source>
        <dbReference type="Google" id="ProtNLM"/>
    </source>
</evidence>
<dbReference type="Gene3D" id="3.40.50.300">
    <property type="entry name" value="P-loop containing nucleotide triphosphate hydrolases"/>
    <property type="match status" value="1"/>
</dbReference>
<dbReference type="InterPro" id="IPR002197">
    <property type="entry name" value="HTH_Fis"/>
</dbReference>
<dbReference type="Gene3D" id="3.40.50.2300">
    <property type="match status" value="1"/>
</dbReference>
<dbReference type="PANTHER" id="PTHR32071:SF117">
    <property type="entry name" value="PTS-DEPENDENT DIHYDROXYACETONE KINASE OPERON REGULATORY PROTEIN-RELATED"/>
    <property type="match status" value="1"/>
</dbReference>
<reference evidence="10 11" key="1">
    <citation type="journal article" date="2016" name="Nat. Commun.">
        <title>Thousands of microbial genomes shed light on interconnected biogeochemical processes in an aquifer system.</title>
        <authorList>
            <person name="Anantharaman K."/>
            <person name="Brown C.T."/>
            <person name="Hug L.A."/>
            <person name="Sharon I."/>
            <person name="Castelle C.J."/>
            <person name="Probst A.J."/>
            <person name="Thomas B.C."/>
            <person name="Singh A."/>
            <person name="Wilkins M.J."/>
            <person name="Karaoz U."/>
            <person name="Brodie E.L."/>
            <person name="Williams K.H."/>
            <person name="Hubbard S.S."/>
            <person name="Banfield J.F."/>
        </authorList>
    </citation>
    <scope>NUCLEOTIDE SEQUENCE [LARGE SCALE GENOMIC DNA]</scope>
    <source>
        <strain evidence="11">RIFCSPLOWO2_12_FULL_64_10</strain>
    </source>
</reference>
<dbReference type="GO" id="GO:0000160">
    <property type="term" value="P:phosphorelay signal transduction system"/>
    <property type="evidence" value="ECO:0007669"/>
    <property type="project" value="InterPro"/>
</dbReference>
<dbReference type="SUPFAM" id="SSF52540">
    <property type="entry name" value="P-loop containing nucleoside triphosphate hydrolases"/>
    <property type="match status" value="1"/>
</dbReference>
<dbReference type="Pfam" id="PF25601">
    <property type="entry name" value="AAA_lid_14"/>
    <property type="match status" value="1"/>
</dbReference>
<evidence type="ECO:0000256" key="5">
    <source>
        <dbReference type="ARBA" id="ARBA00023125"/>
    </source>
</evidence>
<feature type="modified residue" description="4-aspartylphosphate" evidence="7">
    <location>
        <position position="56"/>
    </location>
</feature>
<gene>
    <name evidence="10" type="ORF">A3F84_15990</name>
</gene>
<dbReference type="InterPro" id="IPR003593">
    <property type="entry name" value="AAA+_ATPase"/>
</dbReference>
<evidence type="ECO:0000256" key="1">
    <source>
        <dbReference type="ARBA" id="ARBA00022553"/>
    </source>
</evidence>
<dbReference type="SUPFAM" id="SSF46689">
    <property type="entry name" value="Homeodomain-like"/>
    <property type="match status" value="1"/>
</dbReference>
<dbReference type="InterPro" id="IPR009057">
    <property type="entry name" value="Homeodomain-like_sf"/>
</dbReference>
<dbReference type="PROSITE" id="PS50110">
    <property type="entry name" value="RESPONSE_REGULATORY"/>
    <property type="match status" value="1"/>
</dbReference>
<keyword evidence="5" id="KW-0238">DNA-binding</keyword>
<dbReference type="Pfam" id="PF02954">
    <property type="entry name" value="HTH_8"/>
    <property type="match status" value="1"/>
</dbReference>
<dbReference type="PANTHER" id="PTHR32071">
    <property type="entry name" value="TRANSCRIPTIONAL REGULATORY PROTEIN"/>
    <property type="match status" value="1"/>
</dbReference>
<dbReference type="Gene3D" id="1.10.8.60">
    <property type="match status" value="1"/>
</dbReference>
<name>A0A1F6CLH4_HANXR</name>
<evidence type="ECO:0000256" key="3">
    <source>
        <dbReference type="ARBA" id="ARBA00022840"/>
    </source>
</evidence>
<dbReference type="Gene3D" id="1.10.10.60">
    <property type="entry name" value="Homeodomain-like"/>
    <property type="match status" value="1"/>
</dbReference>
<dbReference type="InterPro" id="IPR025944">
    <property type="entry name" value="Sigma_54_int_dom_CS"/>
</dbReference>